<comment type="caution">
    <text evidence="3">The sequence shown here is derived from an EMBL/GenBank/DDBJ whole genome shotgun (WGS) entry which is preliminary data.</text>
</comment>
<name>A0ABV9XGW3_9ACTN</name>
<evidence type="ECO:0000259" key="2">
    <source>
        <dbReference type="SMART" id="SM00382"/>
    </source>
</evidence>
<evidence type="ECO:0000313" key="3">
    <source>
        <dbReference type="EMBL" id="MFC5023233.1"/>
    </source>
</evidence>
<dbReference type="InterPro" id="IPR003593">
    <property type="entry name" value="AAA+_ATPase"/>
</dbReference>
<accession>A0ABV9XGW3</accession>
<reference evidence="4" key="1">
    <citation type="journal article" date="2019" name="Int. J. Syst. Evol. Microbiol.">
        <title>The Global Catalogue of Microorganisms (GCM) 10K type strain sequencing project: providing services to taxonomists for standard genome sequencing and annotation.</title>
        <authorList>
            <consortium name="The Broad Institute Genomics Platform"/>
            <consortium name="The Broad Institute Genome Sequencing Center for Infectious Disease"/>
            <person name="Wu L."/>
            <person name="Ma J."/>
        </authorList>
    </citation>
    <scope>NUCLEOTIDE SEQUENCE [LARGE SCALE GENOMIC DNA]</scope>
    <source>
        <strain evidence="4">CGMCC 4.1648</strain>
    </source>
</reference>
<dbReference type="SUPFAM" id="SSF52540">
    <property type="entry name" value="P-loop containing nucleoside triphosphate hydrolases"/>
    <property type="match status" value="1"/>
</dbReference>
<dbReference type="InterPro" id="IPR011009">
    <property type="entry name" value="Kinase-like_dom_sf"/>
</dbReference>
<keyword evidence="4" id="KW-1185">Reference proteome</keyword>
<gene>
    <name evidence="3" type="ORF">ACFPM3_13925</name>
</gene>
<dbReference type="Gene3D" id="1.10.510.10">
    <property type="entry name" value="Transferase(Phosphotransferase) domain 1"/>
    <property type="match status" value="1"/>
</dbReference>
<feature type="domain" description="AAA+ ATPase" evidence="2">
    <location>
        <begin position="439"/>
        <end position="578"/>
    </location>
</feature>
<sequence length="717" mass="77686">MMNPYAEEELSFLTHKGERLRFGARFGPDREVPGRPARLARRVTLGVDWTVLQYRIPASATGDPDTHGALEREAAAAVALERRYGPERYGEVFTRVVGYDLEAPEPFVLYRVADGEPVGAHAGTLGVEEQHQVVAQLVLAVRLLEAAGLVHRAIGPDTVRWDGRHVRLSEPYAATRAGERRVPFGAAPWASPEQRDGIGAADPRDDLWSVAQLGYFLLAGRPDRGAGPPADLADFRLLAALDHGGAFAPLASGRRAPTELMRLLNVPDPLALTVGGGDDDGPARGHTDYDGQMARKRADILPQRPLREAPPQPPPARRVGWLRGRGSGTPALPEVPDTGTQGPGGLGTAFAPALPPYLVPSDADPDPERLCPHCLLPVVYDMTRLVTIDHKGDRIPLDLSTVHNPAHLADLERKAFQLCPHADGDQLHELPVPYLTHGRPLSIALVGSSGVGKTHLLAAMLGEVEQGALKQYGLTCLPLNPDTHRTFLRERVQSLQQGRQLAQTGQQTFARFADGLLVTGRGDTRPVVFFDLAGEDLAQDGEVTRFLMGVDAFIFVLDPLRALRLPALDPVREMNGLRRRDLGDEAFTTVLNRIPRRGPYVAAPAAIAVNKSDLVRVEPAVDRWLGGAMPPEYRPAAVHEESRDVHTFVAQHASAAWLKPFDDCARCTLHFVAATGGQARGDHFPHGVRPRRVLAPLLSIFAMCGLLPGVEPGEVGI</sequence>
<dbReference type="Proteomes" id="UP001595829">
    <property type="component" value="Unassembled WGS sequence"/>
</dbReference>
<evidence type="ECO:0000256" key="1">
    <source>
        <dbReference type="SAM" id="MobiDB-lite"/>
    </source>
</evidence>
<evidence type="ECO:0000313" key="4">
    <source>
        <dbReference type="Proteomes" id="UP001595829"/>
    </source>
</evidence>
<organism evidence="3 4">
    <name type="scientific">Streptomyces coeruleoprunus</name>
    <dbReference type="NCBI Taxonomy" id="285563"/>
    <lineage>
        <taxon>Bacteria</taxon>
        <taxon>Bacillati</taxon>
        <taxon>Actinomycetota</taxon>
        <taxon>Actinomycetes</taxon>
        <taxon>Kitasatosporales</taxon>
        <taxon>Streptomycetaceae</taxon>
        <taxon>Streptomyces</taxon>
    </lineage>
</organism>
<dbReference type="RefSeq" id="WP_380841777.1">
    <property type="nucleotide sequence ID" value="NZ_JBHMCZ010000029.1"/>
</dbReference>
<dbReference type="SMART" id="SM00382">
    <property type="entry name" value="AAA"/>
    <property type="match status" value="1"/>
</dbReference>
<protein>
    <recommendedName>
        <fullName evidence="2">AAA+ ATPase domain-containing protein</fullName>
    </recommendedName>
</protein>
<dbReference type="EMBL" id="JBHSJD010000008">
    <property type="protein sequence ID" value="MFC5023233.1"/>
    <property type="molecule type" value="Genomic_DNA"/>
</dbReference>
<dbReference type="Gene3D" id="3.40.50.300">
    <property type="entry name" value="P-loop containing nucleotide triphosphate hydrolases"/>
    <property type="match status" value="1"/>
</dbReference>
<feature type="region of interest" description="Disordered" evidence="1">
    <location>
        <begin position="274"/>
        <end position="294"/>
    </location>
</feature>
<dbReference type="InterPro" id="IPR027417">
    <property type="entry name" value="P-loop_NTPase"/>
</dbReference>
<dbReference type="SUPFAM" id="SSF56112">
    <property type="entry name" value="Protein kinase-like (PK-like)"/>
    <property type="match status" value="1"/>
</dbReference>
<proteinExistence type="predicted"/>